<dbReference type="AlphaFoldDB" id="A0A1V8M5M3"/>
<sequence>MNNPVADKWNRIYASASAASNPAAVLSENLFLLPQTGTALDLASGLGANALLLAKQGLTTQAWDISAVALFKLQQQADAEALAIKTFTREISTQSFSPNCFDVIVVSRFLDRSICDAIMVCLKMGGLLFYQTYTQHKKIELGPKNPRFLLAENELLSLFSLLKLVYYRENSAIGEIQQGLRNEALFIGQKV</sequence>
<proteinExistence type="predicted"/>
<name>A0A1V8M5M3_9GAMM</name>
<feature type="domain" description="Tellurite resistance methyltransferase TehB-like" evidence="1">
    <location>
        <begin position="36"/>
        <end position="176"/>
    </location>
</feature>
<dbReference type="Pfam" id="PF03848">
    <property type="entry name" value="TehB"/>
    <property type="match status" value="1"/>
</dbReference>
<accession>A0A1V8M5M3</accession>
<keyword evidence="2" id="KW-0489">Methyltransferase</keyword>
<dbReference type="Proteomes" id="UP000191980">
    <property type="component" value="Unassembled WGS sequence"/>
</dbReference>
<comment type="caution">
    <text evidence="2">The sequence shown here is derived from an EMBL/GenBank/DDBJ whole genome shotgun (WGS) entry which is preliminary data.</text>
</comment>
<evidence type="ECO:0000313" key="2">
    <source>
        <dbReference type="EMBL" id="OQK16845.1"/>
    </source>
</evidence>
<protein>
    <submittedName>
        <fullName evidence="2">Methyltransferase type 12</fullName>
    </submittedName>
</protein>
<dbReference type="OrthoDB" id="9804312at2"/>
<dbReference type="STRING" id="1420851.AU255_02770"/>
<keyword evidence="2" id="KW-0808">Transferase</keyword>
<organism evidence="2 3">
    <name type="scientific">Methyloprofundus sedimenti</name>
    <dbReference type="NCBI Taxonomy" id="1420851"/>
    <lineage>
        <taxon>Bacteria</taxon>
        <taxon>Pseudomonadati</taxon>
        <taxon>Pseudomonadota</taxon>
        <taxon>Gammaproteobacteria</taxon>
        <taxon>Methylococcales</taxon>
        <taxon>Methylococcaceae</taxon>
        <taxon>Methyloprofundus</taxon>
    </lineage>
</organism>
<dbReference type="RefSeq" id="WP_080521462.1">
    <property type="nucleotide sequence ID" value="NZ_LPUF01000001.1"/>
</dbReference>
<dbReference type="Gene3D" id="3.40.50.150">
    <property type="entry name" value="Vaccinia Virus protein VP39"/>
    <property type="match status" value="1"/>
</dbReference>
<dbReference type="GO" id="GO:0032259">
    <property type="term" value="P:methylation"/>
    <property type="evidence" value="ECO:0007669"/>
    <property type="project" value="UniProtKB-KW"/>
</dbReference>
<keyword evidence="3" id="KW-1185">Reference proteome</keyword>
<dbReference type="InterPro" id="IPR015985">
    <property type="entry name" value="TehB-like_dom"/>
</dbReference>
<evidence type="ECO:0000313" key="3">
    <source>
        <dbReference type="Proteomes" id="UP000191980"/>
    </source>
</evidence>
<dbReference type="GO" id="GO:0008168">
    <property type="term" value="F:methyltransferase activity"/>
    <property type="evidence" value="ECO:0007669"/>
    <property type="project" value="UniProtKB-KW"/>
</dbReference>
<dbReference type="InterPro" id="IPR029063">
    <property type="entry name" value="SAM-dependent_MTases_sf"/>
</dbReference>
<dbReference type="EMBL" id="LPUF01000001">
    <property type="protein sequence ID" value="OQK16845.1"/>
    <property type="molecule type" value="Genomic_DNA"/>
</dbReference>
<gene>
    <name evidence="2" type="ORF">AU255_02770</name>
</gene>
<reference evidence="2 3" key="1">
    <citation type="submission" date="2015-12" db="EMBL/GenBank/DDBJ databases">
        <authorList>
            <person name="Shamseldin A."/>
            <person name="Moawad H."/>
            <person name="Abd El-Rahim W.M."/>
            <person name="Sadowsky M.J."/>
        </authorList>
    </citation>
    <scope>NUCLEOTIDE SEQUENCE [LARGE SCALE GENOMIC DNA]</scope>
    <source>
        <strain evidence="2 3">WF1</strain>
    </source>
</reference>
<evidence type="ECO:0000259" key="1">
    <source>
        <dbReference type="Pfam" id="PF03848"/>
    </source>
</evidence>
<dbReference type="SUPFAM" id="SSF53335">
    <property type="entry name" value="S-adenosyl-L-methionine-dependent methyltransferases"/>
    <property type="match status" value="1"/>
</dbReference>